<proteinExistence type="predicted"/>
<keyword evidence="2" id="KW-1185">Reference proteome</keyword>
<dbReference type="Proteomes" id="UP001232063">
    <property type="component" value="Unassembled WGS sequence"/>
</dbReference>
<dbReference type="RefSeq" id="WP_314518413.1">
    <property type="nucleotide sequence ID" value="NZ_JASJOU010000018.1"/>
</dbReference>
<organism evidence="1 2">
    <name type="scientific">Xanthocytophaga agilis</name>
    <dbReference type="NCBI Taxonomy" id="3048010"/>
    <lineage>
        <taxon>Bacteria</taxon>
        <taxon>Pseudomonadati</taxon>
        <taxon>Bacteroidota</taxon>
        <taxon>Cytophagia</taxon>
        <taxon>Cytophagales</taxon>
        <taxon>Rhodocytophagaceae</taxon>
        <taxon>Xanthocytophaga</taxon>
    </lineage>
</organism>
<reference evidence="1" key="1">
    <citation type="submission" date="2023-05" db="EMBL/GenBank/DDBJ databases">
        <authorList>
            <person name="Zhang X."/>
        </authorList>
    </citation>
    <scope>NUCLEOTIDE SEQUENCE</scope>
    <source>
        <strain evidence="1">BD1B2-1</strain>
    </source>
</reference>
<evidence type="ECO:0000313" key="1">
    <source>
        <dbReference type="EMBL" id="MDJ1505882.1"/>
    </source>
</evidence>
<comment type="caution">
    <text evidence="1">The sequence shown here is derived from an EMBL/GenBank/DDBJ whole genome shotgun (WGS) entry which is preliminary data.</text>
</comment>
<sequence length="73" mass="8358">MYKSVNKSIRVRIEEKRKQIASQTQLICQLITLQNQNRAELEELLQEERIQKAVTKLPCPDGKAPIPVNGKEA</sequence>
<dbReference type="AlphaFoldDB" id="A0AAE3RDD8"/>
<gene>
    <name evidence="1" type="ORF">QNI22_34815</name>
</gene>
<name>A0AAE3RDD8_9BACT</name>
<accession>A0AAE3RDD8</accession>
<protein>
    <submittedName>
        <fullName evidence="1">Uncharacterized protein</fullName>
    </submittedName>
</protein>
<evidence type="ECO:0000313" key="2">
    <source>
        <dbReference type="Proteomes" id="UP001232063"/>
    </source>
</evidence>
<dbReference type="EMBL" id="JASJOU010000018">
    <property type="protein sequence ID" value="MDJ1505882.1"/>
    <property type="molecule type" value="Genomic_DNA"/>
</dbReference>